<dbReference type="InterPro" id="IPR052042">
    <property type="entry name" value="Tail_sheath_structural"/>
</dbReference>
<evidence type="ECO:0000313" key="4">
    <source>
        <dbReference type="Proteomes" id="UP000653797"/>
    </source>
</evidence>
<dbReference type="RefSeq" id="WP_191038834.1">
    <property type="nucleotide sequence ID" value="NZ_JACXAA010000003.1"/>
</dbReference>
<dbReference type="Gene3D" id="3.40.50.11780">
    <property type="match status" value="1"/>
</dbReference>
<dbReference type="PANTHER" id="PTHR35861:SF1">
    <property type="entry name" value="PHAGE TAIL SHEATH PROTEIN"/>
    <property type="match status" value="1"/>
</dbReference>
<dbReference type="EMBL" id="JACXAA010000003">
    <property type="protein sequence ID" value="MBD2753204.1"/>
    <property type="molecule type" value="Genomic_DNA"/>
</dbReference>
<sequence>MTTDYKTPGVYINEIPTFPPSVAAVETAIPAFIGYTQDQKHLTDKEIVDNLIKAVRITSLVEYQTYFGNAQPEEGISISAKNAAGDPVITVNFDETKLSKFKLFYSLQFYFANGGGPCYIISVGKYDKNGGLVLSSDLADGLEASKKIDEVTLILFTDAQALTTATDYYNLQVAALKSCADLMDRFVVMDVYRADQKTITDATATEDDKSPVAILRSKIGTDNLKYGAAYYPNVDTSLDFVIDDSKVTVDGTTLDTLKKGNNAQYFQIISAIRDQPMRMPPSAGIAGIYADTDSTRGVWKAPANTNMDLVIRPSQIISHEEHEGLNVDARDGKSINVIRSFPGRGPAIVWGARTLAGNDNEWRYVSVRRFCNMVEESVKNACGQFVFEPNDANTWVRVRAMIENFLILQWRAGALQGAKPDHAFYVAVGLNQTMTGLDVLEGRMIVEIGMAIVRPAEFIILNFSQMMPQS</sequence>
<organism evidence="3 4">
    <name type="scientific">Spirosoma validum</name>
    <dbReference type="NCBI Taxonomy" id="2771355"/>
    <lineage>
        <taxon>Bacteria</taxon>
        <taxon>Pseudomonadati</taxon>
        <taxon>Bacteroidota</taxon>
        <taxon>Cytophagia</taxon>
        <taxon>Cytophagales</taxon>
        <taxon>Cytophagaceae</taxon>
        <taxon>Spirosoma</taxon>
    </lineage>
</organism>
<protein>
    <submittedName>
        <fullName evidence="3">Phage tail sheath family protein</fullName>
    </submittedName>
</protein>
<keyword evidence="4" id="KW-1185">Reference proteome</keyword>
<evidence type="ECO:0000256" key="1">
    <source>
        <dbReference type="ARBA" id="ARBA00008005"/>
    </source>
</evidence>
<proteinExistence type="inferred from homology"/>
<gene>
    <name evidence="3" type="ORF">IC230_09920</name>
</gene>
<dbReference type="AlphaFoldDB" id="A0A927GD03"/>
<comment type="caution">
    <text evidence="3">The sequence shown here is derived from an EMBL/GenBank/DDBJ whole genome shotgun (WGS) entry which is preliminary data.</text>
</comment>
<dbReference type="PANTHER" id="PTHR35861">
    <property type="match status" value="1"/>
</dbReference>
<comment type="similarity">
    <text evidence="1">Belongs to the myoviridae tail sheath protein family.</text>
</comment>
<reference evidence="3" key="1">
    <citation type="submission" date="2020-09" db="EMBL/GenBank/DDBJ databases">
        <authorList>
            <person name="Kim M.K."/>
        </authorList>
    </citation>
    <scope>NUCLEOTIDE SEQUENCE</scope>
    <source>
        <strain evidence="3">BT704</strain>
    </source>
</reference>
<evidence type="ECO:0000259" key="2">
    <source>
        <dbReference type="Pfam" id="PF17482"/>
    </source>
</evidence>
<accession>A0A927GD03</accession>
<dbReference type="InterPro" id="IPR020287">
    <property type="entry name" value="Tail_sheath_C"/>
</dbReference>
<dbReference type="Pfam" id="PF17482">
    <property type="entry name" value="Phage_sheath_1C"/>
    <property type="match status" value="1"/>
</dbReference>
<evidence type="ECO:0000313" key="3">
    <source>
        <dbReference type="EMBL" id="MBD2753204.1"/>
    </source>
</evidence>
<feature type="domain" description="Tail sheath protein C-terminal" evidence="2">
    <location>
        <begin position="359"/>
        <end position="463"/>
    </location>
</feature>
<dbReference type="Proteomes" id="UP000653797">
    <property type="component" value="Unassembled WGS sequence"/>
</dbReference>
<name>A0A927GD03_9BACT</name>